<name>A0A9P6M9H2_9FUNG</name>
<dbReference type="InterPro" id="IPR012479">
    <property type="entry name" value="SAP30BP"/>
</dbReference>
<protein>
    <recommendedName>
        <fullName evidence="4">SAP30-binding protein</fullName>
    </recommendedName>
</protein>
<proteinExistence type="predicted"/>
<evidence type="ECO:0000313" key="3">
    <source>
        <dbReference type="Proteomes" id="UP000749646"/>
    </source>
</evidence>
<dbReference type="Proteomes" id="UP000749646">
    <property type="component" value="Unassembled WGS sequence"/>
</dbReference>
<keyword evidence="3" id="KW-1185">Reference proteome</keyword>
<dbReference type="Pfam" id="PF07818">
    <property type="entry name" value="HCNGP"/>
    <property type="match status" value="1"/>
</dbReference>
<accession>A0A9P6M9H2</accession>
<reference evidence="2" key="1">
    <citation type="journal article" date="2020" name="Fungal Divers.">
        <title>Resolving the Mortierellaceae phylogeny through synthesis of multi-gene phylogenetics and phylogenomics.</title>
        <authorList>
            <person name="Vandepol N."/>
            <person name="Liber J."/>
            <person name="Desiro A."/>
            <person name="Na H."/>
            <person name="Kennedy M."/>
            <person name="Barry K."/>
            <person name="Grigoriev I.V."/>
            <person name="Miller A.N."/>
            <person name="O'Donnell K."/>
            <person name="Stajich J.E."/>
            <person name="Bonito G."/>
        </authorList>
    </citation>
    <scope>NUCLEOTIDE SEQUENCE</scope>
    <source>
        <strain evidence="2">MES-2147</strain>
    </source>
</reference>
<dbReference type="AlphaFoldDB" id="A0A9P6M9H2"/>
<sequence length="337" mass="35741">MNRGMGLVAYGDSDSENSDEDTLMATAPKATGTPSSQNTISAQSIVNAKLSATDSLNKFASTNLLKQGVATPGATSTPGEQSPAIGESSSIPRSFSQSLSETLLAADHSAAAEVLNTPTGGRSPLPQTEAISIEDSQDVDGEVHRKQSRVEQMRLLLRPRPIPGVDNFGIPPNPEGEVNLDVQAKIEQFQSVKVTRGIHFNQSLMKNKNFRNPRIYASLVEFVDLNETGSNFEKGEFFDFEGYGPESYATGIAEAQKQAAEKLAQQQALPRSQLQFMHGTSGQASAVTVGGGIGIARPSTSSTPVSAAATAGTQRARKSKWDMPQTTDGPASKRARS</sequence>
<dbReference type="GO" id="GO:0006355">
    <property type="term" value="P:regulation of DNA-templated transcription"/>
    <property type="evidence" value="ECO:0007669"/>
    <property type="project" value="InterPro"/>
</dbReference>
<evidence type="ECO:0008006" key="4">
    <source>
        <dbReference type="Google" id="ProtNLM"/>
    </source>
</evidence>
<feature type="region of interest" description="Disordered" evidence="1">
    <location>
        <begin position="1"/>
        <end position="39"/>
    </location>
</feature>
<feature type="compositionally biased region" description="Acidic residues" evidence="1">
    <location>
        <begin position="13"/>
        <end position="22"/>
    </location>
</feature>
<evidence type="ECO:0000256" key="1">
    <source>
        <dbReference type="SAM" id="MobiDB-lite"/>
    </source>
</evidence>
<feature type="region of interest" description="Disordered" evidence="1">
    <location>
        <begin position="69"/>
        <end position="93"/>
    </location>
</feature>
<dbReference type="EMBL" id="JAAAHW010003591">
    <property type="protein sequence ID" value="KAF9982372.1"/>
    <property type="molecule type" value="Genomic_DNA"/>
</dbReference>
<evidence type="ECO:0000313" key="2">
    <source>
        <dbReference type="EMBL" id="KAF9982372.1"/>
    </source>
</evidence>
<gene>
    <name evidence="2" type="ORF">BGZ65_002944</name>
</gene>
<feature type="compositionally biased region" description="Low complexity" evidence="1">
    <location>
        <begin position="299"/>
        <end position="313"/>
    </location>
</feature>
<feature type="region of interest" description="Disordered" evidence="1">
    <location>
        <begin position="294"/>
        <end position="337"/>
    </location>
</feature>
<organism evidence="2 3">
    <name type="scientific">Modicella reniformis</name>
    <dbReference type="NCBI Taxonomy" id="1440133"/>
    <lineage>
        <taxon>Eukaryota</taxon>
        <taxon>Fungi</taxon>
        <taxon>Fungi incertae sedis</taxon>
        <taxon>Mucoromycota</taxon>
        <taxon>Mortierellomycotina</taxon>
        <taxon>Mortierellomycetes</taxon>
        <taxon>Mortierellales</taxon>
        <taxon>Mortierellaceae</taxon>
        <taxon>Modicella</taxon>
    </lineage>
</organism>
<comment type="caution">
    <text evidence="2">The sequence shown here is derived from an EMBL/GenBank/DDBJ whole genome shotgun (WGS) entry which is preliminary data.</text>
</comment>
<dbReference type="PANTHER" id="PTHR13464:SF0">
    <property type="entry name" value="SAP30-BINDING PROTEIN"/>
    <property type="match status" value="1"/>
</dbReference>
<dbReference type="PANTHER" id="PTHR13464">
    <property type="entry name" value="TRANSCRIPTIONAL REGULATOR PROTEIN HCNGP"/>
    <property type="match status" value="1"/>
</dbReference>
<dbReference type="OrthoDB" id="1714508at2759"/>
<dbReference type="GO" id="GO:0005634">
    <property type="term" value="C:nucleus"/>
    <property type="evidence" value="ECO:0007669"/>
    <property type="project" value="TreeGrafter"/>
</dbReference>